<dbReference type="GO" id="GO:0046872">
    <property type="term" value="F:metal ion binding"/>
    <property type="evidence" value="ECO:0007669"/>
    <property type="project" value="UniProtKB-KW"/>
</dbReference>
<dbReference type="PANTHER" id="PTHR20854:SF4">
    <property type="entry name" value="INOSITOL-1-MONOPHOSPHATASE-RELATED"/>
    <property type="match status" value="1"/>
</dbReference>
<dbReference type="GO" id="GO:0007165">
    <property type="term" value="P:signal transduction"/>
    <property type="evidence" value="ECO:0007669"/>
    <property type="project" value="TreeGrafter"/>
</dbReference>
<feature type="non-terminal residue" evidence="4">
    <location>
        <position position="1"/>
    </location>
</feature>
<dbReference type="GO" id="GO:0008934">
    <property type="term" value="F:inositol monophosphate 1-phosphatase activity"/>
    <property type="evidence" value="ECO:0007669"/>
    <property type="project" value="TreeGrafter"/>
</dbReference>
<reference evidence="4 5" key="1">
    <citation type="journal article" date="2018" name="Nat. Biotechnol.">
        <title>A standardized bacterial taxonomy based on genome phylogeny substantially revises the tree of life.</title>
        <authorList>
            <person name="Parks D.H."/>
            <person name="Chuvochina M."/>
            <person name="Waite D.W."/>
            <person name="Rinke C."/>
            <person name="Skarshewski A."/>
            <person name="Chaumeil P.A."/>
            <person name="Hugenholtz P."/>
        </authorList>
    </citation>
    <scope>NUCLEOTIDE SEQUENCE [LARGE SCALE GENOMIC DNA]</scope>
    <source>
        <strain evidence="4">UBA9667</strain>
    </source>
</reference>
<gene>
    <name evidence="4" type="ORF">DHW31_02360</name>
</gene>
<dbReference type="PRINTS" id="PR00377">
    <property type="entry name" value="IMPHPHTASES"/>
</dbReference>
<dbReference type="GO" id="GO:0006020">
    <property type="term" value="P:inositol metabolic process"/>
    <property type="evidence" value="ECO:0007669"/>
    <property type="project" value="TreeGrafter"/>
</dbReference>
<dbReference type="Pfam" id="PF00459">
    <property type="entry name" value="Inositol_P"/>
    <property type="match status" value="1"/>
</dbReference>
<dbReference type="Proteomes" id="UP000263098">
    <property type="component" value="Unassembled WGS sequence"/>
</dbReference>
<keyword evidence="1 3" id="KW-0479">Metal-binding</keyword>
<dbReference type="Gene3D" id="3.40.190.80">
    <property type="match status" value="1"/>
</dbReference>
<dbReference type="AlphaFoldDB" id="A0A3D2SDC6"/>
<dbReference type="SUPFAM" id="SSF56655">
    <property type="entry name" value="Carbohydrate phosphatase"/>
    <property type="match status" value="1"/>
</dbReference>
<accession>A0A3D2SDC6</accession>
<evidence type="ECO:0000256" key="3">
    <source>
        <dbReference type="PIRSR" id="PIRSR600760-2"/>
    </source>
</evidence>
<feature type="binding site" evidence="3">
    <location>
        <position position="110"/>
    </location>
    <ligand>
        <name>Mg(2+)</name>
        <dbReference type="ChEBI" id="CHEBI:18420"/>
        <label>1</label>
        <note>catalytic</note>
    </ligand>
</feature>
<proteinExistence type="predicted"/>
<sequence length="160" mass="17881">FALRKREEVLPVEVLEYCRKECFWPQKGIPAYLDEEEIHVSAINKLNDAFIELGLPYNFNAYKKMADYLIHTLYGNVGGLRIQGSAAAEICYVAAGRFEARLEAFLGPWDIAAGSIILKNAGGRITDFSGTDSFYSGREVLASNGILHEELLHIIHSFNP</sequence>
<comment type="caution">
    <text evidence="4">The sequence shown here is derived from an EMBL/GenBank/DDBJ whole genome shotgun (WGS) entry which is preliminary data.</text>
</comment>
<evidence type="ECO:0000256" key="2">
    <source>
        <dbReference type="ARBA" id="ARBA00022842"/>
    </source>
</evidence>
<dbReference type="PROSITE" id="PS00630">
    <property type="entry name" value="IMP_2"/>
    <property type="match status" value="1"/>
</dbReference>
<keyword evidence="2 3" id="KW-0460">Magnesium</keyword>
<evidence type="ECO:0000313" key="4">
    <source>
        <dbReference type="EMBL" id="HCK23618.1"/>
    </source>
</evidence>
<dbReference type="PANTHER" id="PTHR20854">
    <property type="entry name" value="INOSITOL MONOPHOSPHATASE"/>
    <property type="match status" value="1"/>
</dbReference>
<evidence type="ECO:0000313" key="5">
    <source>
        <dbReference type="Proteomes" id="UP000263098"/>
    </source>
</evidence>
<name>A0A3D2SDC6_9BACE</name>
<dbReference type="EMBL" id="DPVG01000082">
    <property type="protein sequence ID" value="HCK23618.1"/>
    <property type="molecule type" value="Genomic_DNA"/>
</dbReference>
<evidence type="ECO:0000256" key="1">
    <source>
        <dbReference type="ARBA" id="ARBA00022723"/>
    </source>
</evidence>
<comment type="cofactor">
    <cofactor evidence="3">
        <name>Mg(2+)</name>
        <dbReference type="ChEBI" id="CHEBI:18420"/>
    </cofactor>
</comment>
<protein>
    <submittedName>
        <fullName evidence="4">Inositol monophosphatase</fullName>
    </submittedName>
</protein>
<organism evidence="4 5">
    <name type="scientific">Bacteroides graminisolvens</name>
    <dbReference type="NCBI Taxonomy" id="477666"/>
    <lineage>
        <taxon>Bacteria</taxon>
        <taxon>Pseudomonadati</taxon>
        <taxon>Bacteroidota</taxon>
        <taxon>Bacteroidia</taxon>
        <taxon>Bacteroidales</taxon>
        <taxon>Bacteroidaceae</taxon>
        <taxon>Bacteroides</taxon>
    </lineage>
</organism>
<dbReference type="InterPro" id="IPR000760">
    <property type="entry name" value="Inositol_monophosphatase-like"/>
</dbReference>
<dbReference type="GO" id="GO:0046854">
    <property type="term" value="P:phosphatidylinositol phosphate biosynthetic process"/>
    <property type="evidence" value="ECO:0007669"/>
    <property type="project" value="InterPro"/>
</dbReference>
<dbReference type="InterPro" id="IPR020550">
    <property type="entry name" value="Inositol_monophosphatase_CS"/>
</dbReference>